<evidence type="ECO:0000259" key="3">
    <source>
        <dbReference type="PROSITE" id="PS51797"/>
    </source>
</evidence>
<evidence type="ECO:0000313" key="5">
    <source>
        <dbReference type="Proteomes" id="UP000726737"/>
    </source>
</evidence>
<protein>
    <recommendedName>
        <fullName evidence="1">Translationally-controlled tumor protein homolog</fullName>
    </recommendedName>
</protein>
<comment type="similarity">
    <text evidence="2">Belongs to the TCTP family.</text>
</comment>
<dbReference type="InterPro" id="IPR011057">
    <property type="entry name" value="Mss4-like_sf"/>
</dbReference>
<dbReference type="Pfam" id="PF00838">
    <property type="entry name" value="TCTP"/>
    <property type="match status" value="1"/>
</dbReference>
<evidence type="ECO:0000256" key="2">
    <source>
        <dbReference type="PROSITE-ProRule" id="PRU01133"/>
    </source>
</evidence>
<dbReference type="SUPFAM" id="SSF51316">
    <property type="entry name" value="Mss4-like"/>
    <property type="match status" value="1"/>
</dbReference>
<dbReference type="InterPro" id="IPR018105">
    <property type="entry name" value="Translational_control_tumour_p"/>
</dbReference>
<organism evidence="4 5">
    <name type="scientific">Mortierella polycephala</name>
    <dbReference type="NCBI Taxonomy" id="41804"/>
    <lineage>
        <taxon>Eukaryota</taxon>
        <taxon>Fungi</taxon>
        <taxon>Fungi incertae sedis</taxon>
        <taxon>Mucoromycota</taxon>
        <taxon>Mortierellomycotina</taxon>
        <taxon>Mortierellomycetes</taxon>
        <taxon>Mortierellales</taxon>
        <taxon>Mortierellaceae</taxon>
        <taxon>Mortierella</taxon>
    </lineage>
</organism>
<keyword evidence="5" id="KW-1185">Reference proteome</keyword>
<evidence type="ECO:0000256" key="1">
    <source>
        <dbReference type="ARBA" id="ARBA00014759"/>
    </source>
</evidence>
<dbReference type="OrthoDB" id="10248936at2759"/>
<proteinExistence type="inferred from homology"/>
<dbReference type="InterPro" id="IPR011323">
    <property type="entry name" value="Mss4/transl-control_tumour"/>
</dbReference>
<accession>A0A9P6Q5N1</accession>
<dbReference type="Gene3D" id="2.170.150.10">
    <property type="entry name" value="Metal Binding Protein, Guanine Nucleotide Exchange Factor, Chain A"/>
    <property type="match status" value="1"/>
</dbReference>
<dbReference type="Proteomes" id="UP000726737">
    <property type="component" value="Unassembled WGS sequence"/>
</dbReference>
<name>A0A9P6Q5N1_9FUNG</name>
<reference evidence="4" key="1">
    <citation type="journal article" date="2020" name="Fungal Divers.">
        <title>Resolving the Mortierellaceae phylogeny through synthesis of multi-gene phylogenetics and phylogenomics.</title>
        <authorList>
            <person name="Vandepol N."/>
            <person name="Liber J."/>
            <person name="Desiro A."/>
            <person name="Na H."/>
            <person name="Kennedy M."/>
            <person name="Barry K."/>
            <person name="Grigoriev I.V."/>
            <person name="Miller A.N."/>
            <person name="O'Donnell K."/>
            <person name="Stajich J.E."/>
            <person name="Bonito G."/>
        </authorList>
    </citation>
    <scope>NUCLEOTIDE SEQUENCE</scope>
    <source>
        <strain evidence="4">KOD948</strain>
    </source>
</reference>
<dbReference type="EMBL" id="JAAAJA010000131">
    <property type="protein sequence ID" value="KAG0261215.1"/>
    <property type="molecule type" value="Genomic_DNA"/>
</dbReference>
<gene>
    <name evidence="4" type="primary">TPT1</name>
    <name evidence="4" type="ORF">BG011_001256</name>
</gene>
<comment type="caution">
    <text evidence="4">The sequence shown here is derived from an EMBL/GenBank/DDBJ whole genome shotgun (WGS) entry which is preliminary data.</text>
</comment>
<evidence type="ECO:0000313" key="4">
    <source>
        <dbReference type="EMBL" id="KAG0261215.1"/>
    </source>
</evidence>
<dbReference type="PROSITE" id="PS51797">
    <property type="entry name" value="TCTP_3"/>
    <property type="match status" value="1"/>
</dbReference>
<dbReference type="AlphaFoldDB" id="A0A9P6Q5N1"/>
<feature type="domain" description="TCTP" evidence="3">
    <location>
        <begin position="1"/>
        <end position="87"/>
    </location>
</feature>
<dbReference type="InterPro" id="IPR034737">
    <property type="entry name" value="TCTP"/>
</dbReference>
<sequence length="93" mass="10383">MADDKYVEELKKIHTQIKVLTASHEAALAQLASLRTNCRRIGIQAQQALYVGKSLNPEGAIMFLNYREDGITPYFTAFKYGLKETKVASVCTT</sequence>